<evidence type="ECO:0000313" key="6">
    <source>
        <dbReference type="Proteomes" id="UP001156441"/>
    </source>
</evidence>
<dbReference type="CDD" id="cd01949">
    <property type="entry name" value="GGDEF"/>
    <property type="match status" value="1"/>
</dbReference>
<dbReference type="InterPro" id="IPR000700">
    <property type="entry name" value="PAS-assoc_C"/>
</dbReference>
<dbReference type="InterPro" id="IPR001633">
    <property type="entry name" value="EAL_dom"/>
</dbReference>
<dbReference type="SMART" id="SM00267">
    <property type="entry name" value="GGDEF"/>
    <property type="match status" value="1"/>
</dbReference>
<dbReference type="InterPro" id="IPR013767">
    <property type="entry name" value="PAS_fold"/>
</dbReference>
<dbReference type="SUPFAM" id="SSF55785">
    <property type="entry name" value="PYP-like sensor domain (PAS domain)"/>
    <property type="match status" value="1"/>
</dbReference>
<dbReference type="NCBIfam" id="TIGR00229">
    <property type="entry name" value="sensory_box"/>
    <property type="match status" value="1"/>
</dbReference>
<protein>
    <submittedName>
        <fullName evidence="5">EAL domain-containing protein</fullName>
    </submittedName>
</protein>
<dbReference type="CDD" id="cd01948">
    <property type="entry name" value="EAL"/>
    <property type="match status" value="1"/>
</dbReference>
<dbReference type="InterPro" id="IPR001610">
    <property type="entry name" value="PAC"/>
</dbReference>
<gene>
    <name evidence="5" type="ORF">JT362_22890</name>
</gene>
<dbReference type="NCBIfam" id="TIGR00254">
    <property type="entry name" value="GGDEF"/>
    <property type="match status" value="1"/>
</dbReference>
<dbReference type="PROSITE" id="PS50887">
    <property type="entry name" value="GGDEF"/>
    <property type="match status" value="1"/>
</dbReference>
<accession>A0ABT2JFB0</accession>
<dbReference type="Pfam" id="PF00989">
    <property type="entry name" value="PAS"/>
    <property type="match status" value="1"/>
</dbReference>
<feature type="domain" description="PAS" evidence="1">
    <location>
        <begin position="160"/>
        <end position="230"/>
    </location>
</feature>
<comment type="caution">
    <text evidence="5">The sequence shown here is derived from an EMBL/GenBank/DDBJ whole genome shotgun (WGS) entry which is preliminary data.</text>
</comment>
<dbReference type="Pfam" id="PF00563">
    <property type="entry name" value="EAL"/>
    <property type="match status" value="1"/>
</dbReference>
<dbReference type="SUPFAM" id="SSF141868">
    <property type="entry name" value="EAL domain-like"/>
    <property type="match status" value="1"/>
</dbReference>
<dbReference type="Gene3D" id="3.30.70.270">
    <property type="match status" value="1"/>
</dbReference>
<dbReference type="PANTHER" id="PTHR44757:SF2">
    <property type="entry name" value="BIOFILM ARCHITECTURE MAINTENANCE PROTEIN MBAA"/>
    <property type="match status" value="1"/>
</dbReference>
<evidence type="ECO:0000259" key="3">
    <source>
        <dbReference type="PROSITE" id="PS50883"/>
    </source>
</evidence>
<evidence type="ECO:0000313" key="5">
    <source>
        <dbReference type="EMBL" id="MCT2585969.1"/>
    </source>
</evidence>
<dbReference type="SMART" id="SM00086">
    <property type="entry name" value="PAC"/>
    <property type="match status" value="1"/>
</dbReference>
<dbReference type="CDD" id="cd00130">
    <property type="entry name" value="PAS"/>
    <property type="match status" value="1"/>
</dbReference>
<dbReference type="InterPro" id="IPR000160">
    <property type="entry name" value="GGDEF_dom"/>
</dbReference>
<dbReference type="SUPFAM" id="SSF55073">
    <property type="entry name" value="Nucleotide cyclase"/>
    <property type="match status" value="1"/>
</dbReference>
<feature type="domain" description="EAL" evidence="3">
    <location>
        <begin position="459"/>
        <end position="713"/>
    </location>
</feature>
<dbReference type="InterPro" id="IPR029787">
    <property type="entry name" value="Nucleotide_cyclase"/>
</dbReference>
<dbReference type="InterPro" id="IPR052155">
    <property type="entry name" value="Biofilm_reg_signaling"/>
</dbReference>
<dbReference type="Gene3D" id="3.20.20.450">
    <property type="entry name" value="EAL domain"/>
    <property type="match status" value="1"/>
</dbReference>
<keyword evidence="6" id="KW-1185">Reference proteome</keyword>
<dbReference type="InterPro" id="IPR035919">
    <property type="entry name" value="EAL_sf"/>
</dbReference>
<dbReference type="PANTHER" id="PTHR44757">
    <property type="entry name" value="DIGUANYLATE CYCLASE DGCP"/>
    <property type="match status" value="1"/>
</dbReference>
<organism evidence="5 6">
    <name type="scientific">Actinophytocola gossypii</name>
    <dbReference type="NCBI Taxonomy" id="2812003"/>
    <lineage>
        <taxon>Bacteria</taxon>
        <taxon>Bacillati</taxon>
        <taxon>Actinomycetota</taxon>
        <taxon>Actinomycetes</taxon>
        <taxon>Pseudonocardiales</taxon>
        <taxon>Pseudonocardiaceae</taxon>
    </lineage>
</organism>
<dbReference type="PROSITE" id="PS50112">
    <property type="entry name" value="PAS"/>
    <property type="match status" value="1"/>
</dbReference>
<proteinExistence type="predicted"/>
<dbReference type="PROSITE" id="PS50113">
    <property type="entry name" value="PAC"/>
    <property type="match status" value="1"/>
</dbReference>
<dbReference type="InterPro" id="IPR043128">
    <property type="entry name" value="Rev_trsase/Diguanyl_cyclase"/>
</dbReference>
<dbReference type="InterPro" id="IPR000014">
    <property type="entry name" value="PAS"/>
</dbReference>
<evidence type="ECO:0000259" key="2">
    <source>
        <dbReference type="PROSITE" id="PS50113"/>
    </source>
</evidence>
<dbReference type="SMART" id="SM00091">
    <property type="entry name" value="PAS"/>
    <property type="match status" value="1"/>
</dbReference>
<name>A0ABT2JFB0_9PSEU</name>
<dbReference type="SMART" id="SM00052">
    <property type="entry name" value="EAL"/>
    <property type="match status" value="1"/>
</dbReference>
<evidence type="ECO:0000259" key="1">
    <source>
        <dbReference type="PROSITE" id="PS50112"/>
    </source>
</evidence>
<reference evidence="5 6" key="1">
    <citation type="submission" date="2021-02" db="EMBL/GenBank/DDBJ databases">
        <title>Actinophytocola xerophila sp. nov., isolated from soil of cotton cropping field.</title>
        <authorList>
            <person name="Huang R."/>
            <person name="Chen X."/>
            <person name="Ge X."/>
            <person name="Liu W."/>
        </authorList>
    </citation>
    <scope>NUCLEOTIDE SEQUENCE [LARGE SCALE GENOMIC DNA]</scope>
    <source>
        <strain evidence="5 6">S1-96</strain>
    </source>
</reference>
<dbReference type="Pfam" id="PF00990">
    <property type="entry name" value="GGDEF"/>
    <property type="match status" value="1"/>
</dbReference>
<dbReference type="EMBL" id="JAFFZE010000016">
    <property type="protein sequence ID" value="MCT2585969.1"/>
    <property type="molecule type" value="Genomic_DNA"/>
</dbReference>
<dbReference type="PROSITE" id="PS50883">
    <property type="entry name" value="EAL"/>
    <property type="match status" value="1"/>
</dbReference>
<dbReference type="InterPro" id="IPR035965">
    <property type="entry name" value="PAS-like_dom_sf"/>
</dbReference>
<evidence type="ECO:0000259" key="4">
    <source>
        <dbReference type="PROSITE" id="PS50887"/>
    </source>
</evidence>
<dbReference type="Gene3D" id="3.30.450.20">
    <property type="entry name" value="PAS domain"/>
    <property type="match status" value="1"/>
</dbReference>
<feature type="domain" description="GGDEF" evidence="4">
    <location>
        <begin position="316"/>
        <end position="450"/>
    </location>
</feature>
<dbReference type="Proteomes" id="UP001156441">
    <property type="component" value="Unassembled WGS sequence"/>
</dbReference>
<feature type="domain" description="PAC" evidence="2">
    <location>
        <begin position="234"/>
        <end position="286"/>
    </location>
</feature>
<sequence length="713" mass="77230">MAAWTHGEDGSILGRPSKPKGVTVAGGTCSARDTFAVAWANALEGTGFVAAERAELLDRVGVLADSLVAAAAATPFLPGPIERVGAELVALRFITPEALAVTVRLVGDLLAGAPVLADVQSALACGFVRAVQLRIFREQETLRHAALDARDQAEAARRRSEARFRAMFSDAAIGIGITDTTGRLLEINSAMAEMLELDPEQLHDRNLGDFLHEDDPPELRRYFDEMVSGERDHYRIERRFRKRDGSPLWTNVTVSLVRDETGAPQLLVGMVEDDTERHALSEQLRHQANHDPLTGLGNRALFTERLHAAFAGPNDSRIGLCYLDLDGFKAVNDTLGHVVGDQLLVVIADRLSRLVSAPGRLVARMGGDEFVVLVERTTGIPELTELAEQLLAAVAEPVHVGGHRLTVSASVGIVERAVGTSNPADTMRDADVTLHWAKVDGKNRWACFDPERNAREIARITLSASMPAALERDEFYVDYQPIVRFSDGTLIGAEALVRWAHPEFGRLGPDRFIGLAEETGLIVSLGRWVLTTACRQAAEWARLGGIAPVVSVNLAARQVEEPGVVDDIANVLRDTGLPPTSLQLELTESAIMGTTGEPLGALHKLVDLGVRIAIDDFGTGYSNLAYLRHLPVHALKIAGSFVEGLRADEPDSVDSQIVHALVSLAHTLRLDVVAEGVETRDQADRLTALGCDSAQGWLYAKPGPPEEITRWLR</sequence>